<dbReference type="PATRIC" id="fig|662477.6.peg.2996"/>
<dbReference type="EMBL" id="AOLQ01000065">
    <property type="protein sequence ID" value="EMA01812.1"/>
    <property type="molecule type" value="Genomic_DNA"/>
</dbReference>
<proteinExistence type="predicted"/>
<dbReference type="AlphaFoldDB" id="M0IY70"/>
<protein>
    <submittedName>
        <fullName evidence="2">Uncharacterized protein</fullName>
    </submittedName>
</protein>
<dbReference type="Proteomes" id="UP000011534">
    <property type="component" value="Unassembled WGS sequence"/>
</dbReference>
<evidence type="ECO:0000313" key="3">
    <source>
        <dbReference type="Proteomes" id="UP000011534"/>
    </source>
</evidence>
<feature type="region of interest" description="Disordered" evidence="1">
    <location>
        <begin position="54"/>
        <end position="76"/>
    </location>
</feature>
<dbReference type="RefSeq" id="WP_004517848.1">
    <property type="nucleotide sequence ID" value="NZ_AOLQ01000065.1"/>
</dbReference>
<keyword evidence="3" id="KW-1185">Reference proteome</keyword>
<evidence type="ECO:0000256" key="1">
    <source>
        <dbReference type="SAM" id="MobiDB-lite"/>
    </source>
</evidence>
<gene>
    <name evidence="2" type="ORF">C437_15371</name>
</gene>
<reference evidence="2 3" key="1">
    <citation type="journal article" date="2014" name="PLoS Genet.">
        <title>Phylogenetically driven sequencing of extremely halophilic archaea reveals strategies for static and dynamic osmo-response.</title>
        <authorList>
            <person name="Becker E.A."/>
            <person name="Seitzer P.M."/>
            <person name="Tritt A."/>
            <person name="Larsen D."/>
            <person name="Krusor M."/>
            <person name="Yao A.I."/>
            <person name="Wu D."/>
            <person name="Madern D."/>
            <person name="Eisen J.A."/>
            <person name="Darling A.E."/>
            <person name="Facciotti M.T."/>
        </authorList>
    </citation>
    <scope>NUCLEOTIDE SEQUENCE [LARGE SCALE GENOMIC DNA]</scope>
    <source>
        <strain evidence="2 3">ATCC 29715</strain>
    </source>
</reference>
<evidence type="ECO:0000313" key="2">
    <source>
        <dbReference type="EMBL" id="EMA01812.1"/>
    </source>
</evidence>
<comment type="caution">
    <text evidence="2">The sequence shown here is derived from an EMBL/GenBank/DDBJ whole genome shotgun (WGS) entry which is preliminary data.</text>
</comment>
<accession>M0IY70</accession>
<organism evidence="2 3">
    <name type="scientific">Haloarcula vallismortis ATCC 29715</name>
    <dbReference type="NCBI Taxonomy" id="662477"/>
    <lineage>
        <taxon>Archaea</taxon>
        <taxon>Methanobacteriati</taxon>
        <taxon>Methanobacteriota</taxon>
        <taxon>Stenosarchaea group</taxon>
        <taxon>Halobacteria</taxon>
        <taxon>Halobacteriales</taxon>
        <taxon>Haloarculaceae</taxon>
        <taxon>Haloarcula</taxon>
    </lineage>
</organism>
<sequence>MRLVLLGGYASITAVLATADWAGLSALVMAAPIVTAALYLGGRRFVGHLTERAQQNLDERGSAHTLATDGDGRSRREQLIDGIEEHGSGAVRDEALLNELETTAGDRNTATPNQ</sequence>
<name>M0IY70_HALVA</name>
<dbReference type="OrthoDB" id="382329at2157"/>